<organism evidence="2 3">
    <name type="scientific">Drosophila suzukii</name>
    <name type="common">Spotted-wing drosophila fruit fly</name>
    <dbReference type="NCBI Taxonomy" id="28584"/>
    <lineage>
        <taxon>Eukaryota</taxon>
        <taxon>Metazoa</taxon>
        <taxon>Ecdysozoa</taxon>
        <taxon>Arthropoda</taxon>
        <taxon>Hexapoda</taxon>
        <taxon>Insecta</taxon>
        <taxon>Pterygota</taxon>
        <taxon>Neoptera</taxon>
        <taxon>Endopterygota</taxon>
        <taxon>Diptera</taxon>
        <taxon>Brachycera</taxon>
        <taxon>Muscomorpha</taxon>
        <taxon>Ephydroidea</taxon>
        <taxon>Drosophilidae</taxon>
        <taxon>Drosophila</taxon>
        <taxon>Sophophora</taxon>
    </lineage>
</organism>
<dbReference type="RefSeq" id="XP_070851845.1">
    <property type="nucleotide sequence ID" value="XM_070995744.1"/>
</dbReference>
<evidence type="ECO:0000313" key="4">
    <source>
        <dbReference type="RefSeq" id="XP_070851845.1"/>
    </source>
</evidence>
<evidence type="ECO:0000313" key="3">
    <source>
        <dbReference type="RefSeq" id="XP_016942665.3"/>
    </source>
</evidence>
<dbReference type="AlphaFoldDB" id="A0AB39ZTB9"/>
<dbReference type="RefSeq" id="XP_016942665.3">
    <property type="nucleotide sequence ID" value="XM_017087176.4"/>
</dbReference>
<evidence type="ECO:0000313" key="2">
    <source>
        <dbReference type="Proteomes" id="UP001652628"/>
    </source>
</evidence>
<keyword evidence="2" id="KW-1185">Reference proteome</keyword>
<keyword evidence="1" id="KW-0732">Signal</keyword>
<gene>
    <name evidence="3 4" type="primary">gdl-ORF39</name>
</gene>
<dbReference type="GeneID" id="108019356"/>
<name>A0AB39ZTB9_DROSZ</name>
<accession>A0AB39ZTB9</accession>
<evidence type="ECO:0000256" key="1">
    <source>
        <dbReference type="SAM" id="SignalP"/>
    </source>
</evidence>
<sequence>MWATNVIVVTLLLLHLATLAMSCSCGEGANFECGCTKQVGAPL</sequence>
<feature type="chain" id="PRO_5045020786" evidence="1">
    <location>
        <begin position="23"/>
        <end position="43"/>
    </location>
</feature>
<dbReference type="Proteomes" id="UP001652628">
    <property type="component" value="Chromosome 3"/>
</dbReference>
<protein>
    <submittedName>
        <fullName evidence="3 4">Gonadal protein gdl-ORF39</fullName>
    </submittedName>
</protein>
<proteinExistence type="predicted"/>
<feature type="signal peptide" evidence="1">
    <location>
        <begin position="1"/>
        <end position="22"/>
    </location>
</feature>
<reference evidence="3 4" key="1">
    <citation type="submission" date="2025-05" db="UniProtKB">
        <authorList>
            <consortium name="RefSeq"/>
        </authorList>
    </citation>
    <scope>IDENTIFICATION</scope>
</reference>